<proteinExistence type="predicted"/>
<dbReference type="PANTHER" id="PTHR30619:SF1">
    <property type="entry name" value="RECOMBINATION PROTEIN 2"/>
    <property type="match status" value="1"/>
</dbReference>
<dbReference type="InterPro" id="IPR001279">
    <property type="entry name" value="Metallo-B-lactamas"/>
</dbReference>
<dbReference type="Gene3D" id="3.60.15.10">
    <property type="entry name" value="Ribonuclease Z/Hydroxyacylglutathione hydrolase-like"/>
    <property type="match status" value="2"/>
</dbReference>
<dbReference type="AlphaFoldDB" id="A0A9W6K107"/>
<feature type="domain" description="Metallo-beta-lactamase" evidence="2">
    <location>
        <begin position="30"/>
        <end position="85"/>
    </location>
</feature>
<dbReference type="PANTHER" id="PTHR30619">
    <property type="entry name" value="DNA INTERNALIZATION/COMPETENCE PROTEIN COMEC/REC2"/>
    <property type="match status" value="1"/>
</dbReference>
<evidence type="ECO:0000259" key="2">
    <source>
        <dbReference type="Pfam" id="PF00753"/>
    </source>
</evidence>
<reference evidence="3" key="2">
    <citation type="submission" date="2023-01" db="EMBL/GenBank/DDBJ databases">
        <authorList>
            <person name="Sun Q."/>
            <person name="Evtushenko L."/>
        </authorList>
    </citation>
    <scope>NUCLEOTIDE SEQUENCE</scope>
    <source>
        <strain evidence="3">VKM B-2789</strain>
    </source>
</reference>
<dbReference type="InterPro" id="IPR052159">
    <property type="entry name" value="Competence_DNA_uptake"/>
</dbReference>
<name>A0A9W6K107_9HYPH</name>
<gene>
    <name evidence="3" type="ORF">GCM10017653_35890</name>
</gene>
<evidence type="ECO:0000313" key="4">
    <source>
        <dbReference type="Proteomes" id="UP001143330"/>
    </source>
</evidence>
<comment type="caution">
    <text evidence="3">The sequence shown here is derived from an EMBL/GenBank/DDBJ whole genome shotgun (WGS) entry which is preliminary data.</text>
</comment>
<accession>A0A9W6K107</accession>
<feature type="region of interest" description="Disordered" evidence="1">
    <location>
        <begin position="131"/>
        <end position="154"/>
    </location>
</feature>
<evidence type="ECO:0000313" key="3">
    <source>
        <dbReference type="EMBL" id="GLK85519.1"/>
    </source>
</evidence>
<reference evidence="3" key="1">
    <citation type="journal article" date="2014" name="Int. J. Syst. Evol. Microbiol.">
        <title>Complete genome sequence of Corynebacterium casei LMG S-19264T (=DSM 44701T), isolated from a smear-ripened cheese.</title>
        <authorList>
            <consortium name="US DOE Joint Genome Institute (JGI-PGF)"/>
            <person name="Walter F."/>
            <person name="Albersmeier A."/>
            <person name="Kalinowski J."/>
            <person name="Ruckert C."/>
        </authorList>
    </citation>
    <scope>NUCLEOTIDE SEQUENCE</scope>
    <source>
        <strain evidence="3">VKM B-2789</strain>
    </source>
</reference>
<dbReference type="RefSeq" id="WP_213359113.1">
    <property type="nucleotide sequence ID" value="NZ_BSFM01000017.1"/>
</dbReference>
<protein>
    <recommendedName>
        <fullName evidence="2">Metallo-beta-lactamase domain-containing protein</fullName>
    </recommendedName>
</protein>
<dbReference type="InterPro" id="IPR036866">
    <property type="entry name" value="RibonucZ/Hydroxyglut_hydro"/>
</dbReference>
<keyword evidence="4" id="KW-1185">Reference proteome</keyword>
<dbReference type="SUPFAM" id="SSF56281">
    <property type="entry name" value="Metallo-hydrolase/oxidoreductase"/>
    <property type="match status" value="1"/>
</dbReference>
<dbReference type="Pfam" id="PF00753">
    <property type="entry name" value="Lactamase_B"/>
    <property type="match status" value="1"/>
</dbReference>
<dbReference type="EMBL" id="BSFM01000017">
    <property type="protein sequence ID" value="GLK85519.1"/>
    <property type="molecule type" value="Genomic_DNA"/>
</dbReference>
<organism evidence="3 4">
    <name type="scientific">Ancylobacter defluvii</name>
    <dbReference type="NCBI Taxonomy" id="1282440"/>
    <lineage>
        <taxon>Bacteria</taxon>
        <taxon>Pseudomonadati</taxon>
        <taxon>Pseudomonadota</taxon>
        <taxon>Alphaproteobacteria</taxon>
        <taxon>Hyphomicrobiales</taxon>
        <taxon>Xanthobacteraceae</taxon>
        <taxon>Ancylobacter</taxon>
    </lineage>
</organism>
<sequence length="405" mass="44457">MQVTLVQHAVGQGGLFCGTLTLGKKPLRWVYDCGSDQTGDLAREIGRVASGGDLDLLFLSHLDSDHVNGVDQLLSRVKVSEVVLPYLNETALIATLVREAARDRLSGVFVEAVSDLAGWFGSRGVETITFVDGSDDEDGGSPIVPRAPEGGGEGDCHSKWTTGTHPIASLIADPNQGQGVVRMQRVAPGAAQIVNSDTSALNWILIPYVHQPSAKLIQAFNDALDAEFKNTDKKAIVRTAKDPAVRAKLRNCYDALWSDHNLVSMTLYAGPIQQQALDVELWARPHYRDGYWHPRASSLSGGWMLTGDAHLDGLRRRQRFLKFYDTYLPLINVLMLPHHGSMHNHSDEVLNAMPELRIGFAAAGPNSYGHPHGDVRDAVQAHRRAVFHRVREKQSSQIIMEIAML</sequence>
<evidence type="ECO:0000256" key="1">
    <source>
        <dbReference type="SAM" id="MobiDB-lite"/>
    </source>
</evidence>
<dbReference type="Proteomes" id="UP001143330">
    <property type="component" value="Unassembled WGS sequence"/>
</dbReference>